<name>A0ABR5Y867_9SPHN</name>
<reference evidence="2" key="1">
    <citation type="submission" date="2016-01" db="EMBL/GenBank/DDBJ databases">
        <title>Draft genome of Chromobacterium sp. F49.</title>
        <authorList>
            <person name="Hong K.W."/>
        </authorList>
    </citation>
    <scope>NUCLEOTIDE SEQUENCE [LARGE SCALE GENOMIC DNA]</scope>
    <source>
        <strain evidence="2">CN3</strain>
    </source>
</reference>
<comment type="caution">
    <text evidence="1">The sequence shown here is derived from an EMBL/GenBank/DDBJ whole genome shotgun (WGS) entry which is preliminary data.</text>
</comment>
<evidence type="ECO:0000313" key="2">
    <source>
        <dbReference type="Proteomes" id="UP000076609"/>
    </source>
</evidence>
<proteinExistence type="predicted"/>
<dbReference type="EMBL" id="LQQO01000063">
    <property type="protein sequence ID" value="KZE08617.1"/>
    <property type="molecule type" value="Genomic_DNA"/>
</dbReference>
<dbReference type="Proteomes" id="UP000076609">
    <property type="component" value="Unassembled WGS sequence"/>
</dbReference>
<sequence>MRPRAPDGEVCHFCLGHQPSDCFCQGAVDYPGTEGLAAYATRTHGRSLIALCSLAIDDPDADHAVAEGAYNTRERLAAKHGMPDADWLARERQWLQPRYDRTKQARARFRHLDAAWAADPHRTGTIPPSYTAAVFDALGRAAGVSIDISYDSEVSG</sequence>
<accession>A0ABR5Y867</accession>
<protein>
    <submittedName>
        <fullName evidence="1">Uncharacterized protein</fullName>
    </submittedName>
</protein>
<keyword evidence="2" id="KW-1185">Reference proteome</keyword>
<evidence type="ECO:0000313" key="1">
    <source>
        <dbReference type="EMBL" id="KZE08617.1"/>
    </source>
</evidence>
<dbReference type="RefSeq" id="WP_066694502.1">
    <property type="nucleotide sequence ID" value="NZ_LQQO01000063.1"/>
</dbReference>
<organism evidence="1 2">
    <name type="scientific">Sphingomonas hankookensis</name>
    <dbReference type="NCBI Taxonomy" id="563996"/>
    <lineage>
        <taxon>Bacteria</taxon>
        <taxon>Pseudomonadati</taxon>
        <taxon>Pseudomonadota</taxon>
        <taxon>Alphaproteobacteria</taxon>
        <taxon>Sphingomonadales</taxon>
        <taxon>Sphingomonadaceae</taxon>
        <taxon>Sphingomonas</taxon>
    </lineage>
</organism>
<gene>
    <name evidence="1" type="ORF">AVT10_08680</name>
</gene>